<feature type="transmembrane region" description="Helical" evidence="12">
    <location>
        <begin position="136"/>
        <end position="155"/>
    </location>
</feature>
<dbReference type="Pfam" id="PF04188">
    <property type="entry name" value="Mannosyl_trans2"/>
    <property type="match status" value="1"/>
</dbReference>
<keyword evidence="6 12" id="KW-0328">Glycosyltransferase</keyword>
<dbReference type="PANTHER" id="PTHR12468">
    <property type="entry name" value="GPI MANNOSYLTRANSFERASE 2"/>
    <property type="match status" value="1"/>
</dbReference>
<evidence type="ECO:0000313" key="13">
    <source>
        <dbReference type="EMBL" id="KAJ7078921.1"/>
    </source>
</evidence>
<evidence type="ECO:0000256" key="5">
    <source>
        <dbReference type="ARBA" id="ARBA00022502"/>
    </source>
</evidence>
<keyword evidence="5 12" id="KW-0337">GPI-anchor biosynthesis</keyword>
<evidence type="ECO:0000256" key="10">
    <source>
        <dbReference type="ARBA" id="ARBA00022989"/>
    </source>
</evidence>
<gene>
    <name evidence="13" type="ORF">B0H15DRAFT_859743</name>
</gene>
<comment type="similarity">
    <text evidence="3 12">Belongs to the PIGV family.</text>
</comment>
<protein>
    <recommendedName>
        <fullName evidence="4 12">GPI mannosyltransferase 2</fullName>
        <ecNumber evidence="12">2.4.1.-</ecNumber>
    </recommendedName>
</protein>
<dbReference type="PANTHER" id="PTHR12468:SF2">
    <property type="entry name" value="GPI MANNOSYLTRANSFERASE 2"/>
    <property type="match status" value="1"/>
</dbReference>
<evidence type="ECO:0000256" key="12">
    <source>
        <dbReference type="RuleBase" id="RU363112"/>
    </source>
</evidence>
<evidence type="ECO:0000256" key="7">
    <source>
        <dbReference type="ARBA" id="ARBA00022679"/>
    </source>
</evidence>
<comment type="function">
    <text evidence="12">Mannosyltransferase involved in glycosylphosphatidylinositol-anchor biosynthesis.</text>
</comment>
<dbReference type="GO" id="GO:0004376">
    <property type="term" value="F:GPI mannosyltransferase activity"/>
    <property type="evidence" value="ECO:0007669"/>
    <property type="project" value="InterPro"/>
</dbReference>
<evidence type="ECO:0000256" key="4">
    <source>
        <dbReference type="ARBA" id="ARBA00013795"/>
    </source>
</evidence>
<organism evidence="13 14">
    <name type="scientific">Mycena belliarum</name>
    <dbReference type="NCBI Taxonomy" id="1033014"/>
    <lineage>
        <taxon>Eukaryota</taxon>
        <taxon>Fungi</taxon>
        <taxon>Dikarya</taxon>
        <taxon>Basidiomycota</taxon>
        <taxon>Agaricomycotina</taxon>
        <taxon>Agaricomycetes</taxon>
        <taxon>Agaricomycetidae</taxon>
        <taxon>Agaricales</taxon>
        <taxon>Marasmiineae</taxon>
        <taxon>Mycenaceae</taxon>
        <taxon>Mycena</taxon>
    </lineage>
</organism>
<feature type="transmembrane region" description="Helical" evidence="12">
    <location>
        <begin position="262"/>
        <end position="282"/>
    </location>
</feature>
<dbReference type="EC" id="2.4.1.-" evidence="12"/>
<dbReference type="EMBL" id="JARJCN010000063">
    <property type="protein sequence ID" value="KAJ7078921.1"/>
    <property type="molecule type" value="Genomic_DNA"/>
</dbReference>
<feature type="transmembrane region" description="Helical" evidence="12">
    <location>
        <begin position="294"/>
        <end position="317"/>
    </location>
</feature>
<sequence length="373" mass="41328">MHLALPTVVARAVVGALLVGCALLPPFDAAARHVLMRWDVVHFLHVARRGYVFEHDWAWLPALPALLALSPVAPTLLSLAVACDATDTMYRLSLHHLASPALARLAAVLSLLPSSPATLFWAPYTEPFFTYLSYKGMLYCATAHYLPAALAFTLAAAFRSNGFLLSGFIVWSMLVQPFLQHAHPRIDAWPAPRTVLACVVLSAMPLTPFVAHNYAAYRAFCNTVYTPAPWCVRPLPLVYSYVQGRYWDVGLFRYWSLQQLPNFLIAAPPLLAITAFSVHHLRHCLKFPAPPPRTFLAPSIAPHAIHALLMSGILLFASHTQVILRQAAAMPITYWAAAWLLLEHPKWGRAWVAWSILWGALSVLLWGVFLPPA</sequence>
<evidence type="ECO:0000256" key="8">
    <source>
        <dbReference type="ARBA" id="ARBA00022692"/>
    </source>
</evidence>
<keyword evidence="8 12" id="KW-0812">Transmembrane</keyword>
<keyword evidence="7 12" id="KW-0808">Transferase</keyword>
<dbReference type="AlphaFoldDB" id="A0AAD6TTG0"/>
<name>A0AAD6TTG0_9AGAR</name>
<comment type="subcellular location">
    <subcellularLocation>
        <location evidence="1 12">Endoplasmic reticulum membrane</location>
        <topology evidence="1 12">Multi-pass membrane protein</topology>
    </subcellularLocation>
</comment>
<feature type="transmembrane region" description="Helical" evidence="12">
    <location>
        <begin position="102"/>
        <end position="124"/>
    </location>
</feature>
<keyword evidence="11 12" id="KW-0472">Membrane</keyword>
<reference evidence="13" key="1">
    <citation type="submission" date="2023-03" db="EMBL/GenBank/DDBJ databases">
        <title>Massive genome expansion in bonnet fungi (Mycena s.s.) driven by repeated elements and novel gene families across ecological guilds.</title>
        <authorList>
            <consortium name="Lawrence Berkeley National Laboratory"/>
            <person name="Harder C.B."/>
            <person name="Miyauchi S."/>
            <person name="Viragh M."/>
            <person name="Kuo A."/>
            <person name="Thoen E."/>
            <person name="Andreopoulos B."/>
            <person name="Lu D."/>
            <person name="Skrede I."/>
            <person name="Drula E."/>
            <person name="Henrissat B."/>
            <person name="Morin E."/>
            <person name="Kohler A."/>
            <person name="Barry K."/>
            <person name="LaButti K."/>
            <person name="Morin E."/>
            <person name="Salamov A."/>
            <person name="Lipzen A."/>
            <person name="Mereny Z."/>
            <person name="Hegedus B."/>
            <person name="Baldrian P."/>
            <person name="Stursova M."/>
            <person name="Weitz H."/>
            <person name="Taylor A."/>
            <person name="Grigoriev I.V."/>
            <person name="Nagy L.G."/>
            <person name="Martin F."/>
            <person name="Kauserud H."/>
        </authorList>
    </citation>
    <scope>NUCLEOTIDE SEQUENCE</scope>
    <source>
        <strain evidence="13">CBHHK173m</strain>
    </source>
</reference>
<evidence type="ECO:0000256" key="9">
    <source>
        <dbReference type="ARBA" id="ARBA00022824"/>
    </source>
</evidence>
<dbReference type="GO" id="GO:0031501">
    <property type="term" value="C:mannosyltransferase complex"/>
    <property type="evidence" value="ECO:0007669"/>
    <property type="project" value="TreeGrafter"/>
</dbReference>
<evidence type="ECO:0000256" key="1">
    <source>
        <dbReference type="ARBA" id="ARBA00004477"/>
    </source>
</evidence>
<feature type="transmembrane region" description="Helical" evidence="12">
    <location>
        <begin position="191"/>
        <end position="211"/>
    </location>
</feature>
<dbReference type="InterPro" id="IPR007315">
    <property type="entry name" value="PIG-V/Gpi18"/>
</dbReference>
<feature type="transmembrane region" description="Helical" evidence="12">
    <location>
        <begin position="323"/>
        <end position="342"/>
    </location>
</feature>
<feature type="transmembrane region" description="Helical" evidence="12">
    <location>
        <begin position="162"/>
        <end position="179"/>
    </location>
</feature>
<evidence type="ECO:0000256" key="2">
    <source>
        <dbReference type="ARBA" id="ARBA00004687"/>
    </source>
</evidence>
<comment type="pathway">
    <text evidence="2 12">Glycolipid biosynthesis; glycosylphosphatidylinositol-anchor biosynthesis.</text>
</comment>
<evidence type="ECO:0000313" key="14">
    <source>
        <dbReference type="Proteomes" id="UP001222325"/>
    </source>
</evidence>
<keyword evidence="14" id="KW-1185">Reference proteome</keyword>
<evidence type="ECO:0000256" key="3">
    <source>
        <dbReference type="ARBA" id="ARBA00008698"/>
    </source>
</evidence>
<keyword evidence="10 12" id="KW-1133">Transmembrane helix</keyword>
<feature type="transmembrane region" description="Helical" evidence="12">
    <location>
        <begin position="58"/>
        <end position="81"/>
    </location>
</feature>
<evidence type="ECO:0000256" key="6">
    <source>
        <dbReference type="ARBA" id="ARBA00022676"/>
    </source>
</evidence>
<dbReference type="Proteomes" id="UP001222325">
    <property type="component" value="Unassembled WGS sequence"/>
</dbReference>
<proteinExistence type="inferred from homology"/>
<accession>A0AAD6TTG0</accession>
<dbReference type="GO" id="GO:0000009">
    <property type="term" value="F:alpha-1,6-mannosyltransferase activity"/>
    <property type="evidence" value="ECO:0007669"/>
    <property type="project" value="InterPro"/>
</dbReference>
<evidence type="ECO:0000256" key="11">
    <source>
        <dbReference type="ARBA" id="ARBA00023136"/>
    </source>
</evidence>
<dbReference type="GO" id="GO:0005789">
    <property type="term" value="C:endoplasmic reticulum membrane"/>
    <property type="evidence" value="ECO:0007669"/>
    <property type="project" value="UniProtKB-SubCell"/>
</dbReference>
<feature type="transmembrane region" description="Helical" evidence="12">
    <location>
        <begin position="351"/>
        <end position="369"/>
    </location>
</feature>
<dbReference type="GO" id="GO:0006506">
    <property type="term" value="P:GPI anchor biosynthetic process"/>
    <property type="evidence" value="ECO:0007669"/>
    <property type="project" value="UniProtKB-KW"/>
</dbReference>
<keyword evidence="9 12" id="KW-0256">Endoplasmic reticulum</keyword>
<comment type="caution">
    <text evidence="13">The sequence shown here is derived from an EMBL/GenBank/DDBJ whole genome shotgun (WGS) entry which is preliminary data.</text>
</comment>